<name>A0A1H4I5I3_STRMJ</name>
<dbReference type="AlphaFoldDB" id="A0A1H4I5I3"/>
<dbReference type="Pfam" id="PF18844">
    <property type="entry name" value="baeRF_family2"/>
    <property type="match status" value="1"/>
</dbReference>
<dbReference type="RefSeq" id="WP_093459435.1">
    <property type="nucleotide sequence ID" value="NZ_FNST01000001.1"/>
</dbReference>
<sequence length="364" mass="38140">MDLAFLQPLYAGDASVVSVHLDTSRGAHDADKQIELRRRAARRSLSEQGAPEADLAVLDDIVGGAPELPGPKGEALFVSAGRLLGAFTLVEPPAADSAQVLPVPDPLGVAIDRDHQLPHVVVAVDREGADVEAYPATGHEPTLRRTFNGSTLHITRVRAGAEAQASYHRRTVNVWTENTGQAVDDVRAAAAAVEAAVVLIAGDPKAVGLLREHLAARPLDAEVVYVEGGRTDASAREGLRASVDAAMHEAMTVRHRAVLERLEAELAGGRALQGIPAVKEALAEGRVETLLLAADRGGDPTLYASRRDPRVLGTDSAALGEDPTAFSAPAAPLLLRSAVLGGASFTEILPPTRCTDGVAALLRY</sequence>
<evidence type="ECO:0000313" key="1">
    <source>
        <dbReference type="EMBL" id="SEB29349.1"/>
    </source>
</evidence>
<proteinExistence type="predicted"/>
<dbReference type="Proteomes" id="UP000198609">
    <property type="component" value="Unassembled WGS sequence"/>
</dbReference>
<organism evidence="1 2">
    <name type="scientific">Streptomyces melanosporofaciens</name>
    <dbReference type="NCBI Taxonomy" id="67327"/>
    <lineage>
        <taxon>Bacteria</taxon>
        <taxon>Bacillati</taxon>
        <taxon>Actinomycetota</taxon>
        <taxon>Actinomycetes</taxon>
        <taxon>Kitasatosporales</taxon>
        <taxon>Streptomycetaceae</taxon>
        <taxon>Streptomyces</taxon>
        <taxon>Streptomyces violaceusniger group</taxon>
    </lineage>
</organism>
<reference evidence="2" key="1">
    <citation type="submission" date="2016-10" db="EMBL/GenBank/DDBJ databases">
        <authorList>
            <person name="Varghese N."/>
            <person name="Submissions S."/>
        </authorList>
    </citation>
    <scope>NUCLEOTIDE SEQUENCE [LARGE SCALE GENOMIC DNA]</scope>
    <source>
        <strain evidence="2">DSM 40318</strain>
    </source>
</reference>
<accession>A0A1H4I5I3</accession>
<dbReference type="InterPro" id="IPR040701">
    <property type="entry name" value="Bact_RF_family2"/>
</dbReference>
<evidence type="ECO:0000313" key="2">
    <source>
        <dbReference type="Proteomes" id="UP000198609"/>
    </source>
</evidence>
<keyword evidence="2" id="KW-1185">Reference proteome</keyword>
<evidence type="ECO:0008006" key="3">
    <source>
        <dbReference type="Google" id="ProtNLM"/>
    </source>
</evidence>
<dbReference type="EMBL" id="FNST01000001">
    <property type="protein sequence ID" value="SEB29349.1"/>
    <property type="molecule type" value="Genomic_DNA"/>
</dbReference>
<gene>
    <name evidence="1" type="ORF">SAMN04490356_0017</name>
</gene>
<protein>
    <recommendedName>
        <fullName evidence="3">Peptide chain release factor 1 (ERF1)</fullName>
    </recommendedName>
</protein>